<evidence type="ECO:0000256" key="1">
    <source>
        <dbReference type="SAM" id="MobiDB-lite"/>
    </source>
</evidence>
<dbReference type="EMBL" id="JAPFRF010000018">
    <property type="protein sequence ID" value="KAJ7307994.1"/>
    <property type="molecule type" value="Genomic_DNA"/>
</dbReference>
<evidence type="ECO:0000313" key="3">
    <source>
        <dbReference type="Proteomes" id="UP001142489"/>
    </source>
</evidence>
<feature type="compositionally biased region" description="Basic and acidic residues" evidence="1">
    <location>
        <begin position="43"/>
        <end position="53"/>
    </location>
</feature>
<feature type="region of interest" description="Disordered" evidence="1">
    <location>
        <begin position="34"/>
        <end position="135"/>
    </location>
</feature>
<proteinExistence type="predicted"/>
<organism evidence="2 3">
    <name type="scientific">Phrynocephalus forsythii</name>
    <dbReference type="NCBI Taxonomy" id="171643"/>
    <lineage>
        <taxon>Eukaryota</taxon>
        <taxon>Metazoa</taxon>
        <taxon>Chordata</taxon>
        <taxon>Craniata</taxon>
        <taxon>Vertebrata</taxon>
        <taxon>Euteleostomi</taxon>
        <taxon>Lepidosauria</taxon>
        <taxon>Squamata</taxon>
        <taxon>Bifurcata</taxon>
        <taxon>Unidentata</taxon>
        <taxon>Episquamata</taxon>
        <taxon>Toxicofera</taxon>
        <taxon>Iguania</taxon>
        <taxon>Acrodonta</taxon>
        <taxon>Agamidae</taxon>
        <taxon>Agaminae</taxon>
        <taxon>Phrynocephalus</taxon>
    </lineage>
</organism>
<comment type="caution">
    <text evidence="2">The sequence shown here is derived from an EMBL/GenBank/DDBJ whole genome shotgun (WGS) entry which is preliminary data.</text>
</comment>
<sequence length="135" mass="15221">MEKRGGSRATRRWAAGEIAENELRLYSLHRPLVRGRPFSCHGDGGHSLHEPLPHARHRVPAAHQHQPRRLQRLGHHRESRQFPHQHLHRPQLSQSSQRLHPAGRAPDHPSEGRDRPRRGDQGLQGSGEGSTGGPL</sequence>
<feature type="compositionally biased region" description="Gly residues" evidence="1">
    <location>
        <begin position="122"/>
        <end position="135"/>
    </location>
</feature>
<dbReference type="Proteomes" id="UP001142489">
    <property type="component" value="Unassembled WGS sequence"/>
</dbReference>
<reference evidence="2" key="1">
    <citation type="journal article" date="2023" name="DNA Res.">
        <title>Chromosome-level genome assembly of Phrynocephalus forsythii using third-generation DNA sequencing and Hi-C analysis.</title>
        <authorList>
            <person name="Qi Y."/>
            <person name="Zhao W."/>
            <person name="Zhao Y."/>
            <person name="Niu C."/>
            <person name="Cao S."/>
            <person name="Zhang Y."/>
        </authorList>
    </citation>
    <scope>NUCLEOTIDE SEQUENCE</scope>
    <source>
        <tissue evidence="2">Muscle</tissue>
    </source>
</reference>
<accession>A0A9Q0XC50</accession>
<name>A0A9Q0XC50_9SAUR</name>
<evidence type="ECO:0000313" key="2">
    <source>
        <dbReference type="EMBL" id="KAJ7307994.1"/>
    </source>
</evidence>
<keyword evidence="3" id="KW-1185">Reference proteome</keyword>
<feature type="compositionally biased region" description="Basic residues" evidence="1">
    <location>
        <begin position="54"/>
        <end position="89"/>
    </location>
</feature>
<gene>
    <name evidence="2" type="ORF">JRQ81_008493</name>
</gene>
<protein>
    <submittedName>
        <fullName evidence="2">Uncharacterized protein</fullName>
    </submittedName>
</protein>
<feature type="compositionally biased region" description="Basic and acidic residues" evidence="1">
    <location>
        <begin position="105"/>
        <end position="120"/>
    </location>
</feature>
<dbReference type="AlphaFoldDB" id="A0A9Q0XC50"/>